<feature type="domain" description="Fibronectin type-III" evidence="27">
    <location>
        <begin position="4490"/>
        <end position="4583"/>
    </location>
</feature>
<keyword evidence="12 23" id="KW-0547">Nucleotide-binding</keyword>
<dbReference type="PROSITE" id="PS50853">
    <property type="entry name" value="FN3"/>
    <property type="match status" value="31"/>
</dbReference>
<comment type="cofactor">
    <cofactor evidence="1">
        <name>Mg(2+)</name>
        <dbReference type="ChEBI" id="CHEBI:18420"/>
    </cofactor>
</comment>
<evidence type="ECO:0000256" key="18">
    <source>
        <dbReference type="ARBA" id="ARBA00023157"/>
    </source>
</evidence>
<evidence type="ECO:0000259" key="26">
    <source>
        <dbReference type="PROSITE" id="PS50835"/>
    </source>
</evidence>
<dbReference type="InterPro" id="IPR017441">
    <property type="entry name" value="Protein_kinase_ATP_BS"/>
</dbReference>
<comment type="subcellular location">
    <subcellularLocation>
        <location evidence="3">Cytoplasm</location>
    </subcellularLocation>
    <subcellularLocation>
        <location evidence="2">Nucleus</location>
    </subcellularLocation>
</comment>
<evidence type="ECO:0000256" key="7">
    <source>
        <dbReference type="ARBA" id="ARBA00022527"/>
    </source>
</evidence>
<feature type="domain" description="Ig-like" evidence="26">
    <location>
        <begin position="4067"/>
        <end position="4188"/>
    </location>
</feature>
<feature type="domain" description="Fibronectin type-III" evidence="27">
    <location>
        <begin position="4293"/>
        <end position="4388"/>
    </location>
</feature>
<feature type="compositionally biased region" description="Polar residues" evidence="24">
    <location>
        <begin position="2284"/>
        <end position="2293"/>
    </location>
</feature>
<dbReference type="FunFam" id="2.60.40.10:FF:000107">
    <property type="entry name" value="Myosin, light chain kinase a"/>
    <property type="match status" value="2"/>
</dbReference>
<dbReference type="FunFam" id="1.10.510.10:FF:000321">
    <property type="entry name" value="Bent, isoform C"/>
    <property type="match status" value="1"/>
</dbReference>
<keyword evidence="18" id="KW-1015">Disulfide bond</keyword>
<dbReference type="FunFam" id="2.60.40.10:FF:000051">
    <property type="entry name" value="Uncharacterized protein, isoform J"/>
    <property type="match status" value="1"/>
</dbReference>
<keyword evidence="15 23" id="KW-0067">ATP-binding</keyword>
<dbReference type="PROSITE" id="PS00107">
    <property type="entry name" value="PROTEIN_KINASE_ATP"/>
    <property type="match status" value="1"/>
</dbReference>
<feature type="domain" description="Fibronectin type-III" evidence="27">
    <location>
        <begin position="1842"/>
        <end position="1932"/>
    </location>
</feature>
<feature type="binding site" evidence="23">
    <location>
        <position position="5585"/>
    </location>
    <ligand>
        <name>ATP</name>
        <dbReference type="ChEBI" id="CHEBI:30616"/>
    </ligand>
</feature>
<feature type="domain" description="Ig-like" evidence="26">
    <location>
        <begin position="309"/>
        <end position="400"/>
    </location>
</feature>
<dbReference type="PANTHER" id="PTHR13817">
    <property type="entry name" value="TITIN"/>
    <property type="match status" value="1"/>
</dbReference>
<feature type="domain" description="Fibronectin type-III" evidence="27">
    <location>
        <begin position="2954"/>
        <end position="3044"/>
    </location>
</feature>
<name>A0A0R3W2S9_TAEAS</name>
<dbReference type="WBParaSite" id="TASK_0000416401-mRNA-1">
    <property type="protein sequence ID" value="TASK_0000416401-mRNA-1"/>
    <property type="gene ID" value="TASK_0000416401"/>
</dbReference>
<dbReference type="SMART" id="SM00409">
    <property type="entry name" value="IG"/>
    <property type="match status" value="26"/>
</dbReference>
<dbReference type="InterPro" id="IPR013106">
    <property type="entry name" value="Ig_V-set"/>
</dbReference>
<dbReference type="Gene3D" id="3.30.200.20">
    <property type="entry name" value="Phosphorylase Kinase, domain 1"/>
    <property type="match status" value="1"/>
</dbReference>
<comment type="catalytic activity">
    <reaction evidence="22">
        <text>L-seryl-[protein] + ATP = O-phospho-L-seryl-[protein] + ADP + H(+)</text>
        <dbReference type="Rhea" id="RHEA:17989"/>
        <dbReference type="Rhea" id="RHEA-COMP:9863"/>
        <dbReference type="Rhea" id="RHEA-COMP:11604"/>
        <dbReference type="ChEBI" id="CHEBI:15378"/>
        <dbReference type="ChEBI" id="CHEBI:29999"/>
        <dbReference type="ChEBI" id="CHEBI:30616"/>
        <dbReference type="ChEBI" id="CHEBI:83421"/>
        <dbReference type="ChEBI" id="CHEBI:456216"/>
        <dbReference type="EC" id="2.7.11.1"/>
    </reaction>
</comment>
<dbReference type="PRINTS" id="PR00014">
    <property type="entry name" value="FNTYPEIII"/>
</dbReference>
<evidence type="ECO:0000313" key="28">
    <source>
        <dbReference type="WBParaSite" id="TASK_0000416401-mRNA-1"/>
    </source>
</evidence>
<dbReference type="FunFam" id="2.60.40.10:FF:000031">
    <property type="entry name" value="Myosin-binding protein C, slow type"/>
    <property type="match status" value="3"/>
</dbReference>
<dbReference type="PANTHER" id="PTHR13817:SF151">
    <property type="entry name" value="TITIN"/>
    <property type="match status" value="1"/>
</dbReference>
<organism evidence="28">
    <name type="scientific">Taenia asiatica</name>
    <name type="common">Asian tapeworm</name>
    <dbReference type="NCBI Taxonomy" id="60517"/>
    <lineage>
        <taxon>Eukaryota</taxon>
        <taxon>Metazoa</taxon>
        <taxon>Spiralia</taxon>
        <taxon>Lophotrochozoa</taxon>
        <taxon>Platyhelminthes</taxon>
        <taxon>Cestoda</taxon>
        <taxon>Eucestoda</taxon>
        <taxon>Cyclophyllidea</taxon>
        <taxon>Taeniidae</taxon>
        <taxon>Taenia</taxon>
    </lineage>
</organism>
<dbReference type="PROSITE" id="PS50835">
    <property type="entry name" value="IG_LIKE"/>
    <property type="match status" value="17"/>
</dbReference>
<feature type="domain" description="Fibronectin type-III" evidence="27">
    <location>
        <begin position="3972"/>
        <end position="4062"/>
    </location>
</feature>
<dbReference type="SMART" id="SM00060">
    <property type="entry name" value="FN3"/>
    <property type="match status" value="31"/>
</dbReference>
<evidence type="ECO:0000256" key="4">
    <source>
        <dbReference type="ARBA" id="ARBA00006692"/>
    </source>
</evidence>
<feature type="region of interest" description="Disordered" evidence="24">
    <location>
        <begin position="4665"/>
        <end position="4696"/>
    </location>
</feature>
<evidence type="ECO:0000259" key="25">
    <source>
        <dbReference type="PROSITE" id="PS50011"/>
    </source>
</evidence>
<keyword evidence="11" id="KW-0677">Repeat</keyword>
<keyword evidence="13" id="KW-0418">Kinase</keyword>
<feature type="domain" description="Fibronectin type-III" evidence="27">
    <location>
        <begin position="1641"/>
        <end position="1735"/>
    </location>
</feature>
<feature type="region of interest" description="Disordered" evidence="24">
    <location>
        <begin position="4115"/>
        <end position="4145"/>
    </location>
</feature>
<feature type="domain" description="Ig-like" evidence="26">
    <location>
        <begin position="857"/>
        <end position="945"/>
    </location>
</feature>
<feature type="domain" description="Fibronectin type-III" evidence="27">
    <location>
        <begin position="2198"/>
        <end position="2293"/>
    </location>
</feature>
<keyword evidence="6" id="KW-0963">Cytoplasm</keyword>
<feature type="domain" description="Fibronectin type-III" evidence="27">
    <location>
        <begin position="3671"/>
        <end position="3766"/>
    </location>
</feature>
<dbReference type="EC" id="2.7.11.1" evidence="5"/>
<feature type="domain" description="Ig-like" evidence="26">
    <location>
        <begin position="6330"/>
        <end position="6420"/>
    </location>
</feature>
<dbReference type="InterPro" id="IPR050964">
    <property type="entry name" value="Striated_Muscle_Regulatory"/>
</dbReference>
<dbReference type="SMART" id="SM00406">
    <property type="entry name" value="IGv"/>
    <property type="match status" value="5"/>
</dbReference>
<evidence type="ECO:0000256" key="23">
    <source>
        <dbReference type="PROSITE-ProRule" id="PRU10141"/>
    </source>
</evidence>
<dbReference type="STRING" id="60517.A0A0R3W2S9"/>
<evidence type="ECO:0000256" key="19">
    <source>
        <dbReference type="ARBA" id="ARBA00023242"/>
    </source>
</evidence>
<keyword evidence="7" id="KW-0723">Serine/threonine-protein kinase</keyword>
<feature type="domain" description="Fibronectin type-III" evidence="27">
    <location>
        <begin position="4690"/>
        <end position="4785"/>
    </location>
</feature>
<dbReference type="InterPro" id="IPR003599">
    <property type="entry name" value="Ig_sub"/>
</dbReference>
<comment type="similarity">
    <text evidence="4">Belongs to the protein kinase superfamily. CAMK Ser/Thr protein kinase family.</text>
</comment>
<keyword evidence="8" id="KW-0597">Phosphoprotein</keyword>
<feature type="domain" description="Fibronectin type-III" evidence="27">
    <location>
        <begin position="5405"/>
        <end position="5501"/>
    </location>
</feature>
<feature type="domain" description="Fibronectin type-III" evidence="27">
    <location>
        <begin position="3178"/>
        <end position="3273"/>
    </location>
</feature>
<evidence type="ECO:0000256" key="1">
    <source>
        <dbReference type="ARBA" id="ARBA00001946"/>
    </source>
</evidence>
<feature type="compositionally biased region" description="Low complexity" evidence="24">
    <location>
        <begin position="6120"/>
        <end position="6131"/>
    </location>
</feature>
<evidence type="ECO:0000256" key="16">
    <source>
        <dbReference type="ARBA" id="ARBA00022842"/>
    </source>
</evidence>
<evidence type="ECO:0000256" key="8">
    <source>
        <dbReference type="ARBA" id="ARBA00022553"/>
    </source>
</evidence>
<dbReference type="CDD" id="cd00096">
    <property type="entry name" value="Ig"/>
    <property type="match status" value="5"/>
</dbReference>
<dbReference type="SMART" id="SM00408">
    <property type="entry name" value="IGc2"/>
    <property type="match status" value="18"/>
</dbReference>
<dbReference type="SUPFAM" id="SSF56112">
    <property type="entry name" value="Protein kinase-like (PK-like)"/>
    <property type="match status" value="1"/>
</dbReference>
<feature type="domain" description="Ig-like" evidence="26">
    <location>
        <begin position="685"/>
        <end position="763"/>
    </location>
</feature>
<feature type="region of interest" description="Disordered" evidence="24">
    <location>
        <begin position="6108"/>
        <end position="6172"/>
    </location>
</feature>
<feature type="domain" description="Ig-like" evidence="26">
    <location>
        <begin position="409"/>
        <end position="500"/>
    </location>
</feature>
<keyword evidence="20" id="KW-0393">Immunoglobulin domain</keyword>
<evidence type="ECO:0000256" key="17">
    <source>
        <dbReference type="ARBA" id="ARBA00022860"/>
    </source>
</evidence>
<feature type="domain" description="Fibronectin type-III" evidence="27">
    <location>
        <begin position="3472"/>
        <end position="3567"/>
    </location>
</feature>
<dbReference type="GO" id="GO:0046872">
    <property type="term" value="F:metal ion binding"/>
    <property type="evidence" value="ECO:0007669"/>
    <property type="project" value="UniProtKB-KW"/>
</dbReference>
<dbReference type="Gene3D" id="1.10.510.10">
    <property type="entry name" value="Transferase(Phosphotransferase) domain 1"/>
    <property type="match status" value="1"/>
</dbReference>
<dbReference type="InterPro" id="IPR013098">
    <property type="entry name" value="Ig_I-set"/>
</dbReference>
<feature type="compositionally biased region" description="Basic and acidic residues" evidence="24">
    <location>
        <begin position="5499"/>
        <end position="5519"/>
    </location>
</feature>
<feature type="region of interest" description="Disordered" evidence="24">
    <location>
        <begin position="3026"/>
        <end position="3048"/>
    </location>
</feature>
<keyword evidence="9" id="KW-0808">Transferase</keyword>
<evidence type="ECO:0000256" key="2">
    <source>
        <dbReference type="ARBA" id="ARBA00004123"/>
    </source>
</evidence>
<feature type="domain" description="Fibronectin type-III" evidence="27">
    <location>
        <begin position="5092"/>
        <end position="5187"/>
    </location>
</feature>
<dbReference type="Pfam" id="PF07679">
    <property type="entry name" value="I-set"/>
    <property type="match status" value="25"/>
</dbReference>
<dbReference type="GO" id="GO:0005516">
    <property type="term" value="F:calmodulin binding"/>
    <property type="evidence" value="ECO:0007669"/>
    <property type="project" value="UniProtKB-KW"/>
</dbReference>
<feature type="domain" description="Ig-like" evidence="26">
    <location>
        <begin position="581"/>
        <end position="677"/>
    </location>
</feature>
<dbReference type="InterPro" id="IPR003598">
    <property type="entry name" value="Ig_sub2"/>
</dbReference>
<dbReference type="Pfam" id="PF00069">
    <property type="entry name" value="Pkinase"/>
    <property type="match status" value="1"/>
</dbReference>
<feature type="domain" description="Fibronectin type-III" evidence="27">
    <location>
        <begin position="3572"/>
        <end position="3665"/>
    </location>
</feature>
<feature type="domain" description="Fibronectin type-III" evidence="27">
    <location>
        <begin position="1048"/>
        <end position="1141"/>
    </location>
</feature>
<feature type="domain" description="Ig-like" evidence="26">
    <location>
        <begin position="1540"/>
        <end position="1632"/>
    </location>
</feature>
<dbReference type="CDD" id="cd00063">
    <property type="entry name" value="FN3"/>
    <property type="match status" value="31"/>
</dbReference>
<evidence type="ECO:0000256" key="9">
    <source>
        <dbReference type="ARBA" id="ARBA00022679"/>
    </source>
</evidence>
<evidence type="ECO:0000256" key="24">
    <source>
        <dbReference type="SAM" id="MobiDB-lite"/>
    </source>
</evidence>
<keyword evidence="19" id="KW-0539">Nucleus</keyword>
<dbReference type="FunFam" id="2.60.40.10:FF:000032">
    <property type="entry name" value="palladin isoform X1"/>
    <property type="match status" value="1"/>
</dbReference>
<dbReference type="SUPFAM" id="SSF48726">
    <property type="entry name" value="Immunoglobulin"/>
    <property type="match status" value="27"/>
</dbReference>
<feature type="domain" description="Fibronectin type-III" evidence="27">
    <location>
        <begin position="2745"/>
        <end position="2848"/>
    </location>
</feature>
<dbReference type="SUPFAM" id="SSF49265">
    <property type="entry name" value="Fibronectin type III"/>
    <property type="match status" value="17"/>
</dbReference>
<dbReference type="GO" id="GO:0005524">
    <property type="term" value="F:ATP binding"/>
    <property type="evidence" value="ECO:0007669"/>
    <property type="project" value="UniProtKB-UniRule"/>
</dbReference>
<feature type="domain" description="Ig-like" evidence="26">
    <location>
        <begin position="11"/>
        <end position="101"/>
    </location>
</feature>
<feature type="domain" description="Fibronectin type-III" evidence="27">
    <location>
        <begin position="3276"/>
        <end position="3371"/>
    </location>
</feature>
<feature type="domain" description="Ig-like" evidence="26">
    <location>
        <begin position="6173"/>
        <end position="6266"/>
    </location>
</feature>
<evidence type="ECO:0000259" key="27">
    <source>
        <dbReference type="PROSITE" id="PS50853"/>
    </source>
</evidence>
<dbReference type="Gene3D" id="2.60.40.10">
    <property type="entry name" value="Immunoglobulins"/>
    <property type="match status" value="57"/>
</dbReference>
<sequence length="6528" mass="715465">LDSMQIIGIAPKFTEQPKIRKIGKAVEFECILEAKPIGDVKWSKGGALINPGGRYTIKAVTNGDKHVLTLQIADINVNDGGEYVVFSKNASGEASANIKLNLGQSKPQLKAPKFPEKPVIRKDAATGEIVLACSLEGNPRPELTYFFNDKQISAQPGKLTFVYKEAGTDVYDCEIRIANPTPNDGGGYKIKATNSAGESNASINLNLSTKASKDEAPKFQPSLVHKDGKAVVIEARCTGIPAPKFTWTKGGVELKQRVGKYEMSGRTDGPVFVQVLRILNFIEVDADVYVCNAKNTVGESKATHTIKVPKVIGAPQVTYQMKQVIVELQAEAAEQDPTLVWRKNGKTVTLDTRFKQSIRTEGSRVIVTLSIDPVTEEDNGTYECELTNSYGSTKVQFIIKVAKEATELPKLVSKPSDVSEEEGSTLSMRMNYSGSTAPTVKISRRGVDVTLDSRALVKVDHPNKSISLTIRSLKPEDAGTYTVQLSSRGQQCDSATFSVTVQEQMQNTGANDATPELLTTPRPGSRRPSDQGRGTSPKPSLLDPKLLEQQLQARRDSASSRRTSLAEAIPGFPMLKHREAPKVEKEKFIEDLKDVKAKEGQPKASLKCTFVKANARFRWYKNKLEIFQGPKYNFLQEGNEYTLEIKNIAMEDAAKYACKCNDITTVAQLYVEERKYNYYFNQKLPKTAEVVRGKDLTLECSVSDPRAPVSWYHKGNKLEYVAGKIELKRRENRCILKICRAKPEAEGEYCCMVEGDETFVDVAVEDPDWFFNRELKQQNALETDPVATFECEVSDREAEVQWFKNDEPIVAGDKYEIVSESRLKRILRIKNIVMDDDATYTCKVAKKTTSARLVVKPDVEFKQNLIDTNGIETKSKELVCKAYNPKKYPVKWYKDGVEINFNDRISTKEAEGSLFLIIKSLEMEDEGVYSCRIGNHQTKGRLGVTECEKPPSVDLANFDDYLKLKKGANFAAAIPFKGFPVPNMTILRNGEPLPENVKLKAVTRNGMVNMNLDDAQRSDAGNYTLKLTNAMGEVEVPFKIDVYDRPKPPRAPLDVCELCATKCTLMWDPPEDDGGRPIIHYEVEVMDITAGEDWKPLKKVKECKCEVPLKEGNKYKFRVRAVNDQGPSDYLETEKDTLARDICDPPDPPGNLQVADYDEKHVDLKWVKPRKENGAPVKNYIVEGRKHPEGSWLTMKETSDTKASVPWKEGETYEFRVMAVNKAGKSAPCTATAPILAKPRLLKPWIDKSRIQVTKLKVGQTFELNLRYRAEPDPEVKWFAGEKPIESNTEYQLIFNHRDTSVKVTNAQRKHTQLYKLVVSNEVGSDEATLEVVVLGKPSRPTGPLEVTDITKNSCVLKWKPPADDGGEPIQYYLVEKMDTKKDRWEKVAEVSRGTTCSVPKLVGGNSYLFRVSAVSSQGTGEPLEADMEIIAKNPYEEPEAPGKPEIVDHDKDRIDLRWEPPTSDGGAPIIGYHVERKEPKSNRWVKITLKPVPDTEYTDGSVTAGRDYEYRVIAVNKAGPSPPSAPSNVATAKPSREAPKLDKNRLRDLLGPRNEIRLRVGEPLSIPIPIKGAPKPTVTWTKDGDSVPQTAKITDTEELTGLDIPSTVRGDSGKYKVHLSNDYGEDEADINVIVMDKPKPPRDLDVFDVFAEHCMLKWKPPEDDGGTPITDYIVEKCNAATGIWEPVTGTIRDNQILVKGLEPNQLYHFRVKAVNNIGESAPAQTKNAVLAKNPYDPPSAPQDFGIVSYDKRSVSFEWKPPKSDGGNPIQGYQLEKRLLPRGDWKVATNNLIPGTQVTISNVDEGMTYEFRVCAVNDGGPGAYAQLDKPHTIKDMIFPPGSPGELNVDTVNKNGAKLSWKPPKSDGGAPVTGYVVEKQDQKGEWVPVLETKECSAFVPMKEGETAQFRVRAVNKEGPGEPTRPTSALTAENKPTAPHIATPDDGVIGGLGTGVGGLQDFTIKAGQELRLPVAWFGYPKPTANWLLNDKSVKAGENNAELLEEGPPKPSANTPTAELEQEPGGTFVLKVPKARRVNSGRYQIRIVNDQGQASSSCQVNVIDIPGPPTGPLEAVDVKADEITLQWKPPEDDGGEPVTNYILEKRLKGSDSWQKVSGFLKTPTATVHGLEVGKDYEFRVMAENVIGTSEPLQTTTAIKAKHPYGEFGVNSQPSLMDKESLDNGGVSDEMVNSDFYAILDPPSGMEKPNIEDTTETSITLAWNPPKKGPVTGYIVEKRPKGEKTWTKANTGPVSGTSYIVKNLPTGKEFQFRIIPVNLAGEGEPSEPTENVKVQNPPTAPKISKNIMNNINAVVDRPFKMHIPYSGTPPDNIEVKKDGKPIPIPSGRFMVEVTPDEVIIVDTKAEKDDAGRYVVGLANEQGKDDVAIQVNVRGPPSAPVGPLEVTDIRAESCTLSWSPPLDNGGSPVTNYVVEKQEGSSGEWTPVSNFVRAPHCDVTDLTPGKQYRFRVRAANEFGPGEPLEATKSITAENPIVPPGPPGDLEVADVDSDNVTLSWSKPRKTGNGKISGYVVEYKPATGGDWTKATTVSGKDSKATVSGLNKGEKYFFRVSAKNEAGRGEPAEVARPVLCKPKYDLTDFELQHPQLELLMVGFVNRESIREFPSPQSPQQYCRRTTLNATDAPDAPGVPMVKDVDKDYVELEWTPPFRDGGARITGYVVEKKQAGSDQWVPATADGIPVSGTSAKLDGLTENADYEFRVRAVNAAGPGEPSIPTEMVKAVKKKVKPDSPEDVTPTDVLANSCTLKWKSPKNDGGSPVIGSRCGFHFIDYVVEKCDEAVGTWTPVRAPIRDNAVTVGDLVEGRRYLFRVCAVNAIGKSEPAETLTSIVAKNPFDPPDAPTSVKVVDYDRSSAAIAWEPPDNDGGNPIKGYLVEKRVGKGEWVKALPNLVSGTGATIPNLPFGKEVEFRVAAVNDGGPGDFSRATLPQLIKDKTTPAGPPDGLNVDKVNKNGAKLSWKKPRNDGGSPVTGYVVEKLDEKGEWTPVKQTAEPEAFIPMKEGEKAQFRVRAVNEEGEGEPSRPTPPVTAENQPAPPRIITPADGVRGGPGSGVGGLQDITIKAGQELRMPIAWFGHPPPTATWIQNGEPVKPGGERKITMTTEPQPRSIEPLAGGPLEEEPGGTSVLRVPKASRADSGEWQVVLKNDLGQTTSSCRVVVIDVPAAPSGPLAATDVKADEITLSWKPPEDNGGEPVTNYVLEKRPKGSGEWQKVSAFIKTPEATVRGLEEGVEYEFRVMAENAMGLSEPLTTEKAIKAKHPFDPPSGMQKPTVEGTTEHSVSLSWEPPRKGPVTGYIVEKRPKGEKNWAKAHSGTITGLNTTLRGLPTDKEFQFRVVPINLAGPGEPSEPTENVIVREPPSAPKIGDMRREINAMQGEPFKIHVPYTGTPPDNVTLIKDGKPVSLPSGRFVLEVTPDEVIITDLKAEKVDAGRYEVAIENEKGKDQVALQVNVKSPPDAPTGPLEVSDVTADSCTLKWKPPKDNGGSPVTNYVVEKQDLQTGEWSPVSSYVRGTEFDVPNLDEGKRYNFRVKAVNENGASEPLESQAPITATNPVVPPGAPNGLEVADVDAEEVTLTWMKPRQDGGSKVTGYTVEYKSVSSDEWIKAPSTKDTMATVSGLRKGEKYTFRVSAKNSAGTGEPSQATRPVLCKPKYDAPDAPGQPRVEDVDKDHVTLSWSAPVRDGGSKLTGFVVEKKKLGDDDWSKAANLPPSTTTATVDQLEPNAEYEFRVRAVNAAGPGEPSLPSERRKIVPKQTKPNGPEEVSVKNVLANSCTVEWIPPKSDGGSPVTGYAVEMCDEATGVWTPVSKSAKDNSVEVPGLTEGHRYKFRVSAINDLGRSEPTETLLSTLAKNPFDNPDSPQSVKIDDYDRNSVVLSWKPPDSDGGNPIKGYVVEKRTPKGQWVRATAGVIPDTTATLTGLEPGREYEFRVAAVNDGGSGDFSRPTMPHLMRDKITPAGSPDGLNVDKVNKNGAKLSWKKPRNDGGSPVTGYVVEKLDEKGEWTPVKQTAEPEAFIPMKEGEKAQFRIRAVNEEGEGEPSRPTPQITAENQPMAPRIATPADGLIDSPRSGIGGLKDITVKAGQEIRLPVTWFGSPTPVANWTHNDKPIKPDGSRVKATTEDAPHSAKPLLGGYLEEEPAGTSVLVIQKAKREDTGTYGVTIENPLGQARSSCSVVVLDAPAAPGGPLEAAAIESDEITLKWKPPEDDGGEPVKNYILEKRVAGTDNWQKVSAFLHSPEATVRNLEEGKPYEFRVMAENSYGVSEPLMTTGSIKPKHPFNPPSGMSEPYVEDTTDDSVTLSWDTPTRGPVSGYIVEKKPKGSREWTKANLGNVTGNSYTVKGLPTGKEFEFRVVPYNAAGNGEPSESTGLIKVQKPVEAPKISHDTPTEVNTVLGQPLKIRIPFTGSPPTDVELVKDGKPVSIPNNHLNVEVTPDEVIITAPASEKADTGVYDVKVANEKGSDHRPIKINVLCPPDSPTGPLNIKEVTANSCKLSWQPPAATYGSPVTNYIVEKQDVSTGEWTPVSKFVRQPEYEVTSLDEGKRYKFRVSAVNDYGVSEPLQADRAITAVDEAVAPDAPQNVDVTDVTEDSVSLEWMRPRGTGSKRPTGYVIEYKTPDGEWTRAPVGQIKGTSATVSGLEKGKRYTFRVSAKNDAGVGEPSRPTQTVECKPKYTTPGSTSMPAVDSVGRDFVNLSWTPPKRDGGSRITGYIVEKRPRGSSDWVPATTSPIVGTSANISGLPTGEELEFRVVPVNAAGKGEPSPATPMTKIEDKRAGAAADFITKLTPASAGVGGTAEFMVQVDGNPAPKVRWLRNGIELHPSSRVKITGPDADGMARLVLEDLNEHEDGDITCELVTPVNRISCSAPLEVFGAPRVNDEVPERTAEEGDLVKFKVPYTGKGNISLKLRKDGREVPESSTVKLMDLDGVASVQLKDVDRDMAGKYTLDISNESGATSVPIVLKVNTQKIDSVFHVGEPDSCQGPLQVTDTTPFSTRLSWKPPRNDGGSKVTHYVVERQEVGKDNWVTVQSACTSPSSEIQGLTDGASYNFRIAPVNDVGQGPWLTTTTPVVAKYPFDKPSAPGPVSVSDVGSSFVNLTWSRPSNDGGGRLLGYFIEKREVGAPNWTRVNVNPVQTLSYNIPNLIEDKSYEFRVFAVNDAGESPPSVIGSPVLVKDPLSCATPQLLRPLKPITVNEGRDAEFEIEVDCSSPYEVTWYKGDRELVPSHRIDMSREGRMCTLTIANCQGEDTDDYSVRVSNRGGTKYSRASLAVNMPLQVKQLNYPLLSSALLFPLAKPRINLPSRWQEPTDWERGDTIQIKAPFVGYPTPRATWKLNGKELREGKNVQMEMKRRHAILTLSNVDENTTGKVELVLENSMGSDSVAIDLRVHDRPPPPYDVCVGGTSDGCALLSWKMPPDSGYVSEYIIERAEMPGDNWIRAVLINFLRCSFSTFNCEGLQNGHEYRFRVYADNLHGRSDPSEPSEPVLIKPDEKARNKQRRRLGDGEPRGSYDGPPITDYDRFYEGLWRKGAPLPANFNSGNIYDYYDILEELGTGSFGVVHRAKEKATGRTYVAKFVPTPTEAERNAVNNEANIMKQLNHPKLLHLHEVFSEPNETAMVLEFLSGGELFDRIADDGYTMNEAEVIKYIRQLLEGLQHMHENHIVHLDIKPENIMCETSRSTDIKLVDFGLATKLNPQDEVRVTTATPEFAAPEIADHNPVGFYTDMWAVGVLSYILLSGLSPFAGSNTMETLRNVSRASYDFNDDAFRDVSDNAKDFISKLLIKAPEKRMNVFEALNHPWLNTEVTDDQRRRIPSKRYNTVRQQMHARIGDSWDRKPAIGHLSNYSGIRRLKRDECKIYSTHFDHREAGPRFIRHPTSQTVIEGNTAQFDCRVIGVSEPVITWVYRGTPLTQSLKYMQRYSGHDYSLKVSRTKRSEDEGEYIVRAENSFGRKESSAYLTVESVRETTREPSVMPRKKFVLKEYEVILPEEFPPRFSLSLRNRFIQDGHSVKLTCTADGNPTPQLTWFKDGHRIERGGDYDIQTMLGISSLEIFSCNERHSGKYTCRASNKLGEDETVCKLVVEPNRVRRLLASTMGARGMRASSTMPYPSSTSDTYRSTSTWRESSISGNRTVTTTTTVTSTSYRSSERRSSGFREVSPQQTPPVLQNAIEAPSDLYEGDTLALEARFLPAEPSANITWSVNGQEVTSDGHISIRTSSDGCRSTLRITDLTRDDSGSYECKAFNSAGVARTRVEFTIQRKMQSIMEDTDSFAPMNDVPVTESFGAKEELPSLNEVVENGEPVDHESVNEDATEVQSRFKPEVPILLRQLQGQIVELGVESVSFSCGFKNATGVGWSFNGKALAPSDKYDITMAGSEVILTIKDVGLEDSGIYVCYAVNTDGRVTTVGYLSVRDPQNPLPGPQFLSFPKSVMTTADRPIELECSFTSPVTSLMLCQNELEMEEAQSVISEDGLSAKISLPGGELIPADSGKYAIIAQNAEGEHSEWWIDIQIKSAAKSA</sequence>
<dbReference type="PROSITE" id="PS50011">
    <property type="entry name" value="PROTEIN_KINASE_DOM"/>
    <property type="match status" value="1"/>
</dbReference>
<dbReference type="FunFam" id="2.60.40.10:FF:000127">
    <property type="entry name" value="titin isoform X1"/>
    <property type="match status" value="4"/>
</dbReference>
<keyword evidence="17" id="KW-0112">Calmodulin-binding</keyword>
<evidence type="ECO:0000256" key="22">
    <source>
        <dbReference type="ARBA" id="ARBA00048679"/>
    </source>
</evidence>
<feature type="compositionally biased region" description="Basic and acidic residues" evidence="24">
    <location>
        <begin position="4116"/>
        <end position="4137"/>
    </location>
</feature>
<keyword evidence="16" id="KW-0460">Magnesium</keyword>
<feature type="domain" description="Fibronectin type-III" evidence="27">
    <location>
        <begin position="3772"/>
        <end position="3866"/>
    </location>
</feature>
<feature type="region of interest" description="Disordered" evidence="24">
    <location>
        <begin position="1518"/>
        <end position="1541"/>
    </location>
</feature>
<evidence type="ECO:0000256" key="11">
    <source>
        <dbReference type="ARBA" id="ARBA00022737"/>
    </source>
</evidence>
<feature type="domain" description="Fibronectin type-III" evidence="27">
    <location>
        <begin position="1148"/>
        <end position="1240"/>
    </location>
</feature>
<feature type="domain" description="Ig-like" evidence="26">
    <location>
        <begin position="5152"/>
        <end position="5281"/>
    </location>
</feature>
<feature type="region of interest" description="Disordered" evidence="24">
    <location>
        <begin position="5485"/>
        <end position="5525"/>
    </location>
</feature>
<dbReference type="GO" id="GO:0005634">
    <property type="term" value="C:nucleus"/>
    <property type="evidence" value="ECO:0007669"/>
    <property type="project" value="UniProtKB-SubCell"/>
</dbReference>
<evidence type="ECO:0000256" key="21">
    <source>
        <dbReference type="ARBA" id="ARBA00047899"/>
    </source>
</evidence>
<proteinExistence type="inferred from homology"/>
<feature type="compositionally biased region" description="Low complexity" evidence="24">
    <location>
        <begin position="6138"/>
        <end position="6155"/>
    </location>
</feature>
<dbReference type="InterPro" id="IPR011009">
    <property type="entry name" value="Kinase-like_dom_sf"/>
</dbReference>
<accession>A0A0R3W2S9</accession>
<evidence type="ECO:0000256" key="12">
    <source>
        <dbReference type="ARBA" id="ARBA00022741"/>
    </source>
</evidence>
<evidence type="ECO:0000256" key="15">
    <source>
        <dbReference type="ARBA" id="ARBA00022840"/>
    </source>
</evidence>
<keyword evidence="10" id="KW-0479">Metal-binding</keyword>
<feature type="domain" description="Fibronectin type-III" evidence="27">
    <location>
        <begin position="1738"/>
        <end position="1836"/>
    </location>
</feature>
<feature type="domain" description="Fibronectin type-III" evidence="27">
    <location>
        <begin position="2495"/>
        <end position="2590"/>
    </location>
</feature>
<feature type="domain" description="Fibronectin type-III" evidence="27">
    <location>
        <begin position="2395"/>
        <end position="2489"/>
    </location>
</feature>
<evidence type="ECO:0000256" key="5">
    <source>
        <dbReference type="ARBA" id="ARBA00012513"/>
    </source>
</evidence>
<dbReference type="FunFam" id="2.60.40.10:FF:000050">
    <property type="entry name" value="Titin isoform B"/>
    <property type="match status" value="1"/>
</dbReference>
<feature type="domain" description="Fibronectin type-III" evidence="27">
    <location>
        <begin position="3872"/>
        <end position="3965"/>
    </location>
</feature>
<dbReference type="SMART" id="SM00220">
    <property type="entry name" value="S_TKc"/>
    <property type="match status" value="1"/>
</dbReference>
<evidence type="ECO:0000256" key="10">
    <source>
        <dbReference type="ARBA" id="ARBA00022723"/>
    </source>
</evidence>
<feature type="domain" description="Protein kinase" evidence="25">
    <location>
        <begin position="5556"/>
        <end position="5811"/>
    </location>
</feature>
<feature type="domain" description="Fibronectin type-III" evidence="27">
    <location>
        <begin position="1341"/>
        <end position="1435"/>
    </location>
</feature>
<feature type="domain" description="Fibronectin type-III" evidence="27">
    <location>
        <begin position="4992"/>
        <end position="5086"/>
    </location>
</feature>
<dbReference type="InterPro" id="IPR036116">
    <property type="entry name" value="FN3_sf"/>
</dbReference>
<dbReference type="GO" id="GO:0031672">
    <property type="term" value="C:A band"/>
    <property type="evidence" value="ECO:0007669"/>
    <property type="project" value="UniProtKB-ARBA"/>
</dbReference>
<evidence type="ECO:0000256" key="20">
    <source>
        <dbReference type="ARBA" id="ARBA00023319"/>
    </source>
</evidence>
<dbReference type="Pfam" id="PF00041">
    <property type="entry name" value="fn3"/>
    <property type="match status" value="31"/>
</dbReference>
<dbReference type="InterPro" id="IPR013783">
    <property type="entry name" value="Ig-like_fold"/>
</dbReference>
<dbReference type="InterPro" id="IPR000719">
    <property type="entry name" value="Prot_kinase_dom"/>
</dbReference>
<dbReference type="InterPro" id="IPR008271">
    <property type="entry name" value="Ser/Thr_kinase_AS"/>
</dbReference>
<evidence type="ECO:0000256" key="3">
    <source>
        <dbReference type="ARBA" id="ARBA00004496"/>
    </source>
</evidence>
<feature type="domain" description="Ig-like" evidence="26">
    <location>
        <begin position="112"/>
        <end position="208"/>
    </location>
</feature>
<feature type="region of interest" description="Disordered" evidence="24">
    <location>
        <begin position="506"/>
        <end position="544"/>
    </location>
</feature>
<dbReference type="InterPro" id="IPR036179">
    <property type="entry name" value="Ig-like_dom_sf"/>
</dbReference>
<dbReference type="PROSITE" id="PS00108">
    <property type="entry name" value="PROTEIN_KINASE_ST"/>
    <property type="match status" value="1"/>
</dbReference>
<feature type="domain" description="Fibronectin type-III" evidence="27">
    <location>
        <begin position="2642"/>
        <end position="2740"/>
    </location>
</feature>
<feature type="region of interest" description="Disordered" evidence="24">
    <location>
        <begin position="2277"/>
        <end position="2297"/>
    </location>
</feature>
<feature type="domain" description="Fibronectin type-III" evidence="27">
    <location>
        <begin position="4590"/>
        <end position="4684"/>
    </location>
</feature>
<feature type="domain" description="Ig-like" evidence="26">
    <location>
        <begin position="4775"/>
        <end position="4875"/>
    </location>
</feature>
<evidence type="ECO:0000256" key="13">
    <source>
        <dbReference type="ARBA" id="ARBA00022777"/>
    </source>
</evidence>
<comment type="catalytic activity">
    <reaction evidence="21">
        <text>L-threonyl-[protein] + ATP = O-phospho-L-threonyl-[protein] + ADP + H(+)</text>
        <dbReference type="Rhea" id="RHEA:46608"/>
        <dbReference type="Rhea" id="RHEA-COMP:11060"/>
        <dbReference type="Rhea" id="RHEA-COMP:11605"/>
        <dbReference type="ChEBI" id="CHEBI:15378"/>
        <dbReference type="ChEBI" id="CHEBI:30013"/>
        <dbReference type="ChEBI" id="CHEBI:30616"/>
        <dbReference type="ChEBI" id="CHEBI:61977"/>
        <dbReference type="ChEBI" id="CHEBI:456216"/>
        <dbReference type="EC" id="2.7.11.1"/>
    </reaction>
</comment>
<feature type="domain" description="Fibronectin type-III" evidence="27">
    <location>
        <begin position="2854"/>
        <end position="2952"/>
    </location>
</feature>
<evidence type="ECO:0000256" key="6">
    <source>
        <dbReference type="ARBA" id="ARBA00022490"/>
    </source>
</evidence>
<dbReference type="InterPro" id="IPR007110">
    <property type="entry name" value="Ig-like_dom"/>
</dbReference>
<dbReference type="FunFam" id="2.60.40.10:FF:000003">
    <property type="entry name" value="Titin isoform E"/>
    <property type="match status" value="6"/>
</dbReference>
<dbReference type="FunFam" id="2.60.40.10:FF:000056">
    <property type="entry name" value="twitchin isoform X4"/>
    <property type="match status" value="7"/>
</dbReference>
<feature type="domain" description="Fibronectin type-III" evidence="27">
    <location>
        <begin position="4196"/>
        <end position="4290"/>
    </location>
</feature>
<feature type="domain" description="Ig-like" evidence="26">
    <location>
        <begin position="217"/>
        <end position="307"/>
    </location>
</feature>
<evidence type="ECO:0000256" key="14">
    <source>
        <dbReference type="ARBA" id="ARBA00022837"/>
    </source>
</evidence>
<feature type="region of interest" description="Disordered" evidence="24">
    <location>
        <begin position="3748"/>
        <end position="3774"/>
    </location>
</feature>
<reference evidence="28" key="1">
    <citation type="submission" date="2016-04" db="UniProtKB">
        <authorList>
            <consortium name="WormBaseParasite"/>
        </authorList>
    </citation>
    <scope>IDENTIFICATION</scope>
</reference>
<feature type="domain" description="Fibronectin type-III" evidence="27">
    <location>
        <begin position="2065"/>
        <end position="2160"/>
    </location>
</feature>
<feature type="domain" description="Ig-like" evidence="26">
    <location>
        <begin position="5880"/>
        <end position="5969"/>
    </location>
</feature>
<protein>
    <recommendedName>
        <fullName evidence="5">non-specific serine/threonine protein kinase</fullName>
        <ecNumber evidence="5">2.7.11.1</ecNumber>
    </recommendedName>
</protein>
<feature type="domain" description="Ig-like" evidence="26">
    <location>
        <begin position="6003"/>
        <end position="6088"/>
    </location>
</feature>
<dbReference type="InterPro" id="IPR003961">
    <property type="entry name" value="FN3_dom"/>
</dbReference>
<feature type="domain" description="Ig-like" evidence="26">
    <location>
        <begin position="767"/>
        <end position="854"/>
    </location>
</feature>
<dbReference type="FunFam" id="2.60.40.10:FF:000160">
    <property type="entry name" value="Titin a"/>
    <property type="match status" value="6"/>
</dbReference>
<keyword evidence="14" id="KW-0106">Calcium</keyword>
<dbReference type="GO" id="GO:0004674">
    <property type="term" value="F:protein serine/threonine kinase activity"/>
    <property type="evidence" value="ECO:0007669"/>
    <property type="project" value="UniProtKB-KW"/>
</dbReference>
<feature type="domain" description="Fibronectin type-III" evidence="27">
    <location>
        <begin position="1441"/>
        <end position="1535"/>
    </location>
</feature>